<dbReference type="Gene3D" id="2.60.40.10">
    <property type="entry name" value="Immunoglobulins"/>
    <property type="match status" value="2"/>
</dbReference>
<accession>A0AA88TM88</accession>
<protein>
    <recommendedName>
        <fullName evidence="2">Immunoglobulin domain-containing protein</fullName>
    </recommendedName>
</protein>
<keyword evidence="1" id="KW-0472">Membrane</keyword>
<evidence type="ECO:0000313" key="4">
    <source>
        <dbReference type="Proteomes" id="UP001187343"/>
    </source>
</evidence>
<dbReference type="SMART" id="SM00409">
    <property type="entry name" value="IG"/>
    <property type="match status" value="4"/>
</dbReference>
<dbReference type="InterPro" id="IPR013783">
    <property type="entry name" value="Ig-like_fold"/>
</dbReference>
<sequence>MLSCFISYADEISVKIGEELNLDVLLPEADKVQHQSRGSTEWKEVWKRSGGVQSNLMTNTDGNLVIKTFMAYDAGTYRVLDFERNILITVTVTGEALFKCFNLLLLFCFIYHCGAPPVGTATKFVSGKKGSAITLPCQFEAKKISDISLNNKSENIPVCQTEKCSGRVIKQGNCDIVIKDLRFSDAGTYFLHVYYSNDHTQLKRQFRTYQLHIYDEMSVKTGEEHKLDVLFNANQVVHCTKNKTSWRELWSKSSGAQSDQLTDTDGTLTIKEFTNNYAGTYRVLDFEGEILITVTVTASGTGSKGKHYNTDEDKTDDSKQHSVWFWIMIVGFTIVLLVLALIMFPVIKKQTSTMFSKLLLLLFCFIYYCETPRAGTKLIHVRGKKGDSIILPCKFGTRQVSQYHLSSWSKMIYVCQNEECESENSRVFKQGNCNVVIKNLIFSDAGKYVLRLYYNNAQSVLERLTLEYYLHIQDEISVKIGEELKLDVLLTNAKKVVHQNKNSTEWMVIWKRRGGAKSDGLTVSDGNLTINALTVNDAGTYRVLDFDNEILITVTVTESGTDSKGNHTDDDKTEDTKLFSVTIWIWGYREASSLEVHKGDFNYMYGCSKDHGILAYVVLYILIDVVLQEGDEAILSLALVCTRFRDLVTREAFRRRAHFLWLDSVTNWSAFSTHYKAEYYKMYTLQNCMQCGDIFKNAFQDM</sequence>
<feature type="domain" description="Immunoglobulin" evidence="2">
    <location>
        <begin position="473"/>
        <end position="555"/>
    </location>
</feature>
<comment type="caution">
    <text evidence="3">The sequence shown here is derived from an EMBL/GenBank/DDBJ whole genome shotgun (WGS) entry which is preliminary data.</text>
</comment>
<keyword evidence="4" id="KW-1185">Reference proteome</keyword>
<evidence type="ECO:0000313" key="3">
    <source>
        <dbReference type="EMBL" id="KAK2887751.1"/>
    </source>
</evidence>
<dbReference type="Proteomes" id="UP001187343">
    <property type="component" value="Unassembled WGS sequence"/>
</dbReference>
<feature type="transmembrane region" description="Helical" evidence="1">
    <location>
        <begin position="323"/>
        <end position="344"/>
    </location>
</feature>
<keyword evidence="1" id="KW-0812">Transmembrane</keyword>
<proteinExistence type="predicted"/>
<dbReference type="PANTHER" id="PTHR11422:SF10">
    <property type="entry name" value="IG-LIKE DOMAIN-CONTAINING PROTEIN"/>
    <property type="match status" value="1"/>
</dbReference>
<name>A0AA88TM88_9TELE</name>
<feature type="domain" description="Immunoglobulin" evidence="2">
    <location>
        <begin position="9"/>
        <end position="91"/>
    </location>
</feature>
<organism evidence="3 4">
    <name type="scientific">Cirrhinus molitorella</name>
    <name type="common">mud carp</name>
    <dbReference type="NCBI Taxonomy" id="172907"/>
    <lineage>
        <taxon>Eukaryota</taxon>
        <taxon>Metazoa</taxon>
        <taxon>Chordata</taxon>
        <taxon>Craniata</taxon>
        <taxon>Vertebrata</taxon>
        <taxon>Euteleostomi</taxon>
        <taxon>Actinopterygii</taxon>
        <taxon>Neopterygii</taxon>
        <taxon>Teleostei</taxon>
        <taxon>Ostariophysi</taxon>
        <taxon>Cypriniformes</taxon>
        <taxon>Cyprinidae</taxon>
        <taxon>Labeoninae</taxon>
        <taxon>Labeonini</taxon>
        <taxon>Cirrhinus</taxon>
    </lineage>
</organism>
<evidence type="ECO:0000259" key="2">
    <source>
        <dbReference type="SMART" id="SM00409"/>
    </source>
</evidence>
<gene>
    <name evidence="3" type="ORF">Q8A67_015979</name>
</gene>
<feature type="domain" description="Immunoglobulin" evidence="2">
    <location>
        <begin position="378"/>
        <end position="469"/>
    </location>
</feature>
<evidence type="ECO:0000256" key="1">
    <source>
        <dbReference type="SAM" id="Phobius"/>
    </source>
</evidence>
<dbReference type="InterPro" id="IPR003599">
    <property type="entry name" value="Ig_sub"/>
</dbReference>
<dbReference type="SUPFAM" id="SSF48726">
    <property type="entry name" value="Immunoglobulin"/>
    <property type="match status" value="1"/>
</dbReference>
<dbReference type="EMBL" id="JAUYZG010000015">
    <property type="protein sequence ID" value="KAK2887751.1"/>
    <property type="molecule type" value="Genomic_DNA"/>
</dbReference>
<dbReference type="InterPro" id="IPR036179">
    <property type="entry name" value="Ig-like_dom_sf"/>
</dbReference>
<keyword evidence="1" id="KW-1133">Transmembrane helix</keyword>
<dbReference type="AlphaFoldDB" id="A0AA88TM88"/>
<dbReference type="PANTHER" id="PTHR11422">
    <property type="entry name" value="T-CELL SURFACE GLYCOPROTEIN CD4"/>
    <property type="match status" value="1"/>
</dbReference>
<reference evidence="3" key="1">
    <citation type="submission" date="2023-08" db="EMBL/GenBank/DDBJ databases">
        <title>Chromosome-level Genome Assembly of mud carp (Cirrhinus molitorella).</title>
        <authorList>
            <person name="Liu H."/>
        </authorList>
    </citation>
    <scope>NUCLEOTIDE SEQUENCE</scope>
    <source>
        <strain evidence="3">Prfri</strain>
        <tissue evidence="3">Muscle</tissue>
    </source>
</reference>
<feature type="domain" description="Immunoglobulin" evidence="2">
    <location>
        <begin position="122"/>
        <end position="214"/>
    </location>
</feature>